<dbReference type="Pfam" id="PF07683">
    <property type="entry name" value="CobW_C"/>
    <property type="match status" value="1"/>
</dbReference>
<dbReference type="SMART" id="SM00833">
    <property type="entry name" value="CobW_C"/>
    <property type="match status" value="1"/>
</dbReference>
<evidence type="ECO:0000313" key="8">
    <source>
        <dbReference type="EMBL" id="MDQ1124504.1"/>
    </source>
</evidence>
<feature type="region of interest" description="Disordered" evidence="6">
    <location>
        <begin position="395"/>
        <end position="414"/>
    </location>
</feature>
<dbReference type="CDD" id="cd03112">
    <property type="entry name" value="CobW-like"/>
    <property type="match status" value="1"/>
</dbReference>
<evidence type="ECO:0000256" key="3">
    <source>
        <dbReference type="ARBA" id="ARBA00023186"/>
    </source>
</evidence>
<comment type="caution">
    <text evidence="8">The sequence shown here is derived from an EMBL/GenBank/DDBJ whole genome shotgun (WGS) entry which is preliminary data.</text>
</comment>
<evidence type="ECO:0000256" key="1">
    <source>
        <dbReference type="ARBA" id="ARBA00022741"/>
    </source>
</evidence>
<keyword evidence="9" id="KW-1185">Reference proteome</keyword>
<evidence type="ECO:0000256" key="2">
    <source>
        <dbReference type="ARBA" id="ARBA00022801"/>
    </source>
</evidence>
<dbReference type="InterPro" id="IPR027417">
    <property type="entry name" value="P-loop_NTPase"/>
</dbReference>
<reference evidence="8 9" key="1">
    <citation type="submission" date="2023-07" db="EMBL/GenBank/DDBJ databases">
        <title>Functional and genomic diversity of the sorghum phyllosphere microbiome.</title>
        <authorList>
            <person name="Shade A."/>
        </authorList>
    </citation>
    <scope>NUCLEOTIDE SEQUENCE [LARGE SCALE GENOMIC DNA]</scope>
    <source>
        <strain evidence="8 9">SORGH_AS_1207</strain>
    </source>
</reference>
<dbReference type="InterPro" id="IPR036627">
    <property type="entry name" value="CobW-likC_sf"/>
</dbReference>
<comment type="similarity">
    <text evidence="4">Belongs to the SIMIBI class G3E GTPase family. ZNG1 subfamily.</text>
</comment>
<evidence type="ECO:0000256" key="4">
    <source>
        <dbReference type="ARBA" id="ARBA00034320"/>
    </source>
</evidence>
<dbReference type="InterPro" id="IPR011629">
    <property type="entry name" value="CobW-like_C"/>
</dbReference>
<name>A0ABU0TZZ8_MICTR</name>
<dbReference type="Gene3D" id="3.30.1220.10">
    <property type="entry name" value="CobW-like, C-terminal domain"/>
    <property type="match status" value="1"/>
</dbReference>
<evidence type="ECO:0000259" key="7">
    <source>
        <dbReference type="SMART" id="SM00833"/>
    </source>
</evidence>
<dbReference type="InterPro" id="IPR003495">
    <property type="entry name" value="CobW/HypB/UreG_nucleotide-bd"/>
</dbReference>
<dbReference type="EMBL" id="JAUTBF010000001">
    <property type="protein sequence ID" value="MDQ1124504.1"/>
    <property type="molecule type" value="Genomic_DNA"/>
</dbReference>
<sequence>MVLNKEARAQSETVPVTVLSGFLGSGKTTLLNHVLSNREGRRVAVIVNDMSEINIDARLVDGPLQLARVPEKLVEMSNGCICCTLRDDLLVNVAELAAGGRFDTILIESTGISEPMPVAATFDLDFEAGQMLSRVARLDTMVSVVDVSTFLATLDEAKTLASEGIGVNETDNRTIADLLIDQVEFADVLVLNKTDLVDAGDLASVRAFLGRLNPRARQITTQFGQVELGDVLDTGLFDHELAEEAPGWLQEINGEAHVPETLEYGIGSTVFRADRPFHPVRLAKAISTPWPGLHRAKGFFWLASHPHVVGLWSQAGVNVRFEPIADWARFDAAPGQEIVLIGVGLDAREATERLTRALLTDREMAAGRSVWAKLPDPFAGWARTGVTFHVKRPGVPQGAQRHVHAPGHEHHATP</sequence>
<dbReference type="Pfam" id="PF02492">
    <property type="entry name" value="cobW"/>
    <property type="match status" value="1"/>
</dbReference>
<dbReference type="Gene3D" id="3.40.50.300">
    <property type="entry name" value="P-loop containing nucleotide triphosphate hydrolases"/>
    <property type="match status" value="1"/>
</dbReference>
<organism evidence="8 9">
    <name type="scientific">Microbacterium trichothecenolyticum</name>
    <name type="common">Aureobacterium trichothecenolyticum</name>
    <dbReference type="NCBI Taxonomy" id="69370"/>
    <lineage>
        <taxon>Bacteria</taxon>
        <taxon>Bacillati</taxon>
        <taxon>Actinomycetota</taxon>
        <taxon>Actinomycetes</taxon>
        <taxon>Micrococcales</taxon>
        <taxon>Microbacteriaceae</taxon>
        <taxon>Microbacterium</taxon>
    </lineage>
</organism>
<accession>A0ABU0TZZ8</accession>
<keyword evidence="3" id="KW-0143">Chaperone</keyword>
<dbReference type="InterPro" id="IPR051927">
    <property type="entry name" value="Zn_Chap_cDPG_Synth"/>
</dbReference>
<protein>
    <submittedName>
        <fullName evidence="8">G3E family GTPase</fullName>
    </submittedName>
</protein>
<dbReference type="PANTHER" id="PTHR43603">
    <property type="entry name" value="COBW DOMAIN-CONTAINING PROTEIN DDB_G0274527"/>
    <property type="match status" value="1"/>
</dbReference>
<dbReference type="SUPFAM" id="SSF52540">
    <property type="entry name" value="P-loop containing nucleoside triphosphate hydrolases"/>
    <property type="match status" value="1"/>
</dbReference>
<evidence type="ECO:0000256" key="6">
    <source>
        <dbReference type="SAM" id="MobiDB-lite"/>
    </source>
</evidence>
<feature type="domain" description="CobW C-terminal" evidence="7">
    <location>
        <begin position="266"/>
        <end position="358"/>
    </location>
</feature>
<evidence type="ECO:0000256" key="5">
    <source>
        <dbReference type="ARBA" id="ARBA00049117"/>
    </source>
</evidence>
<dbReference type="PANTHER" id="PTHR43603:SF1">
    <property type="entry name" value="ZINC-REGULATED GTPASE METALLOPROTEIN ACTIVATOR 1"/>
    <property type="match status" value="1"/>
</dbReference>
<dbReference type="RefSeq" id="WP_307485776.1">
    <property type="nucleotide sequence ID" value="NZ_JAUTBF010000001.1"/>
</dbReference>
<evidence type="ECO:0000313" key="9">
    <source>
        <dbReference type="Proteomes" id="UP001226691"/>
    </source>
</evidence>
<dbReference type="Proteomes" id="UP001226691">
    <property type="component" value="Unassembled WGS sequence"/>
</dbReference>
<keyword evidence="1" id="KW-0547">Nucleotide-binding</keyword>
<comment type="catalytic activity">
    <reaction evidence="5">
        <text>GTP + H2O = GDP + phosphate + H(+)</text>
        <dbReference type="Rhea" id="RHEA:19669"/>
        <dbReference type="ChEBI" id="CHEBI:15377"/>
        <dbReference type="ChEBI" id="CHEBI:15378"/>
        <dbReference type="ChEBI" id="CHEBI:37565"/>
        <dbReference type="ChEBI" id="CHEBI:43474"/>
        <dbReference type="ChEBI" id="CHEBI:58189"/>
    </reaction>
    <physiologicalReaction direction="left-to-right" evidence="5">
        <dbReference type="Rhea" id="RHEA:19670"/>
    </physiologicalReaction>
</comment>
<keyword evidence="2" id="KW-0378">Hydrolase</keyword>
<proteinExistence type="inferred from homology"/>
<gene>
    <name evidence="8" type="ORF">QE412_003077</name>
</gene>